<reference evidence="1 2" key="1">
    <citation type="submission" date="2016-11" db="EMBL/GenBank/DDBJ databases">
        <title>Whole genomes of Flavobacteriaceae.</title>
        <authorList>
            <person name="Stine C."/>
            <person name="Li C."/>
            <person name="Tadesse D."/>
        </authorList>
    </citation>
    <scope>NUCLEOTIDE SEQUENCE [LARGE SCALE GENOMIC DNA]</scope>
    <source>
        <strain evidence="1 2">ATCC 51468</strain>
    </source>
</reference>
<comment type="caution">
    <text evidence="1">The sequence shown here is derived from an EMBL/GenBank/DDBJ whole genome shotgun (WGS) entry which is preliminary data.</text>
</comment>
<sequence length="144" mass="17030">MNWENNNEILEKSINDLDGKCMSEKPEFNSFTVDRTFELMDKRIRLLQPEDIRLLIGQNIGLKYLVPIAIEILTNNPLIDAEYFEGDLLLRLLSIDENFWKNYPDLKLKFLEIFNNDSIDYDSLSEETKNEILQLYNEFDNVSD</sequence>
<dbReference type="RefSeq" id="WP_052480132.1">
    <property type="nucleotide sequence ID" value="NZ_JPRK01000008.1"/>
</dbReference>
<proteinExistence type="predicted"/>
<organism evidence="1 2">
    <name type="scientific">Flavobacterium hibernum</name>
    <dbReference type="NCBI Taxonomy" id="37752"/>
    <lineage>
        <taxon>Bacteria</taxon>
        <taxon>Pseudomonadati</taxon>
        <taxon>Bacteroidota</taxon>
        <taxon>Flavobacteriia</taxon>
        <taxon>Flavobacteriales</taxon>
        <taxon>Flavobacteriaceae</taxon>
        <taxon>Flavobacterium</taxon>
    </lineage>
</organism>
<evidence type="ECO:0008006" key="3">
    <source>
        <dbReference type="Google" id="ProtNLM"/>
    </source>
</evidence>
<dbReference type="CDD" id="cd20691">
    <property type="entry name" value="CdiI_EC536-like"/>
    <property type="match status" value="1"/>
</dbReference>
<dbReference type="Proteomes" id="UP000198302">
    <property type="component" value="Unassembled WGS sequence"/>
</dbReference>
<gene>
    <name evidence="1" type="ORF">B0A73_07445</name>
</gene>
<keyword evidence="2" id="KW-1185">Reference proteome</keyword>
<evidence type="ECO:0000313" key="2">
    <source>
        <dbReference type="Proteomes" id="UP000198302"/>
    </source>
</evidence>
<dbReference type="Pfam" id="PF18616">
    <property type="entry name" value="CdiI_3"/>
    <property type="match status" value="1"/>
</dbReference>
<accession>A0ABX4C6R6</accession>
<protein>
    <recommendedName>
        <fullName evidence="3">DUF4375 domain-containing protein</fullName>
    </recommendedName>
</protein>
<evidence type="ECO:0000313" key="1">
    <source>
        <dbReference type="EMBL" id="OXA88508.1"/>
    </source>
</evidence>
<dbReference type="InterPro" id="IPR040547">
    <property type="entry name" value="CdiI"/>
</dbReference>
<dbReference type="EMBL" id="MUGX01000010">
    <property type="protein sequence ID" value="OXA88508.1"/>
    <property type="molecule type" value="Genomic_DNA"/>
</dbReference>
<name>A0ABX4C6R6_9FLAO</name>